<dbReference type="OrthoDB" id="2976199at2759"/>
<feature type="region of interest" description="Disordered" evidence="1">
    <location>
        <begin position="388"/>
        <end position="427"/>
    </location>
</feature>
<accession>A0A8H5H578</accession>
<protein>
    <submittedName>
        <fullName evidence="2">Uncharacterized protein</fullName>
    </submittedName>
</protein>
<feature type="compositionally biased region" description="Polar residues" evidence="1">
    <location>
        <begin position="222"/>
        <end position="239"/>
    </location>
</feature>
<name>A0A8H5H578_9AGAR</name>
<dbReference type="EMBL" id="JAACJP010000026">
    <property type="protein sequence ID" value="KAF5376984.1"/>
    <property type="molecule type" value="Genomic_DNA"/>
</dbReference>
<gene>
    <name evidence="2" type="ORF">D9615_007347</name>
</gene>
<keyword evidence="3" id="KW-1185">Reference proteome</keyword>
<feature type="compositionally biased region" description="Polar residues" evidence="1">
    <location>
        <begin position="199"/>
        <end position="210"/>
    </location>
</feature>
<evidence type="ECO:0000313" key="2">
    <source>
        <dbReference type="EMBL" id="KAF5376984.1"/>
    </source>
</evidence>
<evidence type="ECO:0000256" key="1">
    <source>
        <dbReference type="SAM" id="MobiDB-lite"/>
    </source>
</evidence>
<dbReference type="Proteomes" id="UP000565441">
    <property type="component" value="Unassembled WGS sequence"/>
</dbReference>
<feature type="region of interest" description="Disordered" evidence="1">
    <location>
        <begin position="199"/>
        <end position="244"/>
    </location>
</feature>
<dbReference type="AlphaFoldDB" id="A0A8H5H578"/>
<sequence length="427" mass="46793">MSLSQTVTSYQSYSQQPPPPVFDIRADKVATNETKTFSCGYNDIGPIIGRITPMHSSLYFLDFVSADGKRLLIDNKISVLDMNDGPVAILVGTGGPNCTEEFYYLSSARVYQWLYRDPSTQAPRTQMTEYDFSPGAYDRYLATQRRIASWVDHTEGHRPEYGNAFTVQPAFVTSESYSLRSPPTLAAPSHHTLRASQSQYFCPSSQSHAQPQPRPATRHRSSANLRSPASVRASQTVHTPTYVGVPSASGKPAYVYAPSRWVATGGMVAVPSQNASVMISAPATYTQVQTHMPQPQSYAPTVQAYPYSTYQASPPPTYPTKTPMASHPHASTFTQTVYPPAYAYQENLRSTGTGAGTKHPLGGQVYMNTHTHTHTALQPVIMPFIERERGGRSKSVDSRKIKKKGGAKGGKGKESGKRSRSEARGPR</sequence>
<organism evidence="2 3">
    <name type="scientific">Tricholomella constricta</name>
    <dbReference type="NCBI Taxonomy" id="117010"/>
    <lineage>
        <taxon>Eukaryota</taxon>
        <taxon>Fungi</taxon>
        <taxon>Dikarya</taxon>
        <taxon>Basidiomycota</taxon>
        <taxon>Agaricomycotina</taxon>
        <taxon>Agaricomycetes</taxon>
        <taxon>Agaricomycetidae</taxon>
        <taxon>Agaricales</taxon>
        <taxon>Tricholomatineae</taxon>
        <taxon>Lyophyllaceae</taxon>
        <taxon>Tricholomella</taxon>
    </lineage>
</organism>
<evidence type="ECO:0000313" key="3">
    <source>
        <dbReference type="Proteomes" id="UP000565441"/>
    </source>
</evidence>
<comment type="caution">
    <text evidence="2">The sequence shown here is derived from an EMBL/GenBank/DDBJ whole genome shotgun (WGS) entry which is preliminary data.</text>
</comment>
<proteinExistence type="predicted"/>
<feature type="compositionally biased region" description="Basic and acidic residues" evidence="1">
    <location>
        <begin position="411"/>
        <end position="427"/>
    </location>
</feature>
<reference evidence="2 3" key="1">
    <citation type="journal article" date="2020" name="ISME J.">
        <title>Uncovering the hidden diversity of litter-decomposition mechanisms in mushroom-forming fungi.</title>
        <authorList>
            <person name="Floudas D."/>
            <person name="Bentzer J."/>
            <person name="Ahren D."/>
            <person name="Johansson T."/>
            <person name="Persson P."/>
            <person name="Tunlid A."/>
        </authorList>
    </citation>
    <scope>NUCLEOTIDE SEQUENCE [LARGE SCALE GENOMIC DNA]</scope>
    <source>
        <strain evidence="2 3">CBS 661.87</strain>
    </source>
</reference>
<feature type="compositionally biased region" description="Basic and acidic residues" evidence="1">
    <location>
        <begin position="388"/>
        <end position="399"/>
    </location>
</feature>